<feature type="coiled-coil region" evidence="1">
    <location>
        <begin position="610"/>
        <end position="651"/>
    </location>
</feature>
<sequence>MPSIEQCDAAAVNVVALPATLEMFEKFKQTSDNGKDSDSEESFHLQLDEDFIENGSVVSNGNDKEQKCEETEDDILNKFDTAIQDTADHLDACDEDVILNDIDDDKGAEEIIEKALILSPILLPNTDIKITYGFKDYEESTDGEFKSVYEIDAKLPENDVETQEKPAESMEVVPEDINTTSNEQPTATDVSMDAEAQANPANEVKMALETPVNDDLEGDTDVNMSEPSNSSALPEQPPKCEGVSEDNADDKGLLSSPQQDANEILTKSETDAGAKSDEKDLFKIPDELSKDAQACGSEVSNDKTEDDESDLLDVSMIRETEEDDAFAIADAIEDTDKETQASEKSDEEQSERMETEQEGSDADKDNFDNDNAMGFDDGDEEGDDAESRVREPDGSGSETERKNKIAEISDSSKDSVSDSNSKLETEVKASDKNVDDKLTNEDTLSDDELPLIMRTRGLSSRSVSSTCDTNETNDIKKDAKDNEKATETCEKVAEKKTVDESGKIQSEKRKAVLNKRSNSFEDDGASKKLKLSVDVQESSETDKQLSTSSATGEPPVVGENVNTLTSFVKFMQCHKLSGKLSRSDLEQFCIQKICESLMLKSSEGELHQIIKKHEKTIENIRKDLQQLSKQCKDLEIVNKKLMGELKNQNAAKKAVMPLRITRSVGLQVRLNPGNEVANQNRRRTTIISPPKALLANHMLNNRSKTSPASIQPIRQMMQNSLQKSPLTTGQPTTPVMAPMLATALQKRAATAKRTPSSKKQAEKTGNPGVIDLTEEDDKLAQNKSHTNAMKIINNIATGNKNITTNKQSPGKNGGKQVQSKTVPLNTSKGNNLSQGIRLTPTSVITSSANGSPQMLYVVPTITSNSNGQQKVAFVNFQPGSLNGSTVSVMSGKQGQTLTLKTIPSPIRHKHPAPLLAPPRISLDPKLKPLLPKPHLTIKKIDTGIILQWKMPYNLDLYENIASYQLYAYQETNSAPSTDMWRKVGDVKALALPMACTLTQFADKNKYFFAVRAVDIHKRIGAFSEPEEISL</sequence>
<dbReference type="EnsemblMetazoa" id="XM_019905095.1">
    <property type="protein sequence ID" value="XP_019760654.1"/>
    <property type="gene ID" value="LOC109538056"/>
</dbReference>
<evidence type="ECO:0000313" key="6">
    <source>
        <dbReference type="Proteomes" id="UP000019118"/>
    </source>
</evidence>
<feature type="compositionally biased region" description="Basic and acidic residues" evidence="2">
    <location>
        <begin position="385"/>
        <end position="440"/>
    </location>
</feature>
<evidence type="ECO:0000313" key="4">
    <source>
        <dbReference type="EMBL" id="ERL90372.1"/>
    </source>
</evidence>
<dbReference type="Pfam" id="PF16794">
    <property type="entry name" value="fn3_4"/>
    <property type="match status" value="1"/>
</dbReference>
<feature type="domain" description="Activating transcription factor 7-interacting protein Fn3" evidence="3">
    <location>
        <begin position="931"/>
        <end position="1025"/>
    </location>
</feature>
<evidence type="ECO:0000259" key="3">
    <source>
        <dbReference type="Pfam" id="PF16794"/>
    </source>
</evidence>
<dbReference type="Proteomes" id="UP000030742">
    <property type="component" value="Unassembled WGS sequence"/>
</dbReference>
<dbReference type="PANTHER" id="PTHR23210:SF26">
    <property type="entry name" value="ACTIVATING TRANSCRIPTION FACTOR 7-INTERACTING PROTEIN 1"/>
    <property type="match status" value="1"/>
</dbReference>
<dbReference type="AlphaFoldDB" id="U4UBF7"/>
<feature type="compositionally biased region" description="Basic and acidic residues" evidence="2">
    <location>
        <begin position="350"/>
        <end position="367"/>
    </location>
</feature>
<evidence type="ECO:0000313" key="7">
    <source>
        <dbReference type="Proteomes" id="UP000030742"/>
    </source>
</evidence>
<feature type="compositionally biased region" description="Basic and acidic residues" evidence="2">
    <location>
        <begin position="156"/>
        <end position="168"/>
    </location>
</feature>
<dbReference type="Proteomes" id="UP000019118">
    <property type="component" value="Unassembled WGS sequence"/>
</dbReference>
<feature type="compositionally biased region" description="Basic and acidic residues" evidence="2">
    <location>
        <begin position="473"/>
        <end position="486"/>
    </location>
</feature>
<keyword evidence="1" id="KW-0175">Coiled coil</keyword>
<name>U4UBF7_DENPD</name>
<keyword evidence="6" id="KW-1185">Reference proteome</keyword>
<dbReference type="EMBL" id="KB632230">
    <property type="protein sequence ID" value="ERL90372.1"/>
    <property type="molecule type" value="Genomic_DNA"/>
</dbReference>
<reference evidence="6 7" key="1">
    <citation type="journal article" date="2013" name="Genome Biol.">
        <title>Draft genome of the mountain pine beetle, Dendroctonus ponderosae Hopkins, a major forest pest.</title>
        <authorList>
            <person name="Keeling C.I."/>
            <person name="Yuen M.M."/>
            <person name="Liao N.Y."/>
            <person name="Docking T.R."/>
            <person name="Chan S.K."/>
            <person name="Taylor G.A."/>
            <person name="Palmquist D.L."/>
            <person name="Jackman S.D."/>
            <person name="Nguyen A."/>
            <person name="Li M."/>
            <person name="Henderson H."/>
            <person name="Janes J.K."/>
            <person name="Zhao Y."/>
            <person name="Pandoh P."/>
            <person name="Moore R."/>
            <person name="Sperling F.A."/>
            <person name="Huber D.P."/>
            <person name="Birol I."/>
            <person name="Jones S.J."/>
            <person name="Bohlmann J."/>
        </authorList>
    </citation>
    <scope>NUCLEOTIDE SEQUENCE</scope>
</reference>
<feature type="compositionally biased region" description="Polar residues" evidence="2">
    <location>
        <begin position="255"/>
        <end position="265"/>
    </location>
</feature>
<feature type="region of interest" description="Disordered" evidence="2">
    <location>
        <begin position="800"/>
        <end position="834"/>
    </location>
</feature>
<protein>
    <recommendedName>
        <fullName evidence="3">Activating transcription factor 7-interacting protein Fn3 domain-containing protein</fullName>
    </recommendedName>
</protein>
<dbReference type="GO" id="GO:0005667">
    <property type="term" value="C:transcription regulator complex"/>
    <property type="evidence" value="ECO:0007669"/>
    <property type="project" value="TreeGrafter"/>
</dbReference>
<accession>U4UBF7</accession>
<evidence type="ECO:0000313" key="5">
    <source>
        <dbReference type="EnsemblMetazoa" id="XP_019760654.1"/>
    </source>
</evidence>
<dbReference type="GO" id="GO:0005634">
    <property type="term" value="C:nucleus"/>
    <property type="evidence" value="ECO:0007669"/>
    <property type="project" value="TreeGrafter"/>
</dbReference>
<organism evidence="4 7">
    <name type="scientific">Dendroctonus ponderosae</name>
    <name type="common">Mountain pine beetle</name>
    <dbReference type="NCBI Taxonomy" id="77166"/>
    <lineage>
        <taxon>Eukaryota</taxon>
        <taxon>Metazoa</taxon>
        <taxon>Ecdysozoa</taxon>
        <taxon>Arthropoda</taxon>
        <taxon>Hexapoda</taxon>
        <taxon>Insecta</taxon>
        <taxon>Pterygota</taxon>
        <taxon>Neoptera</taxon>
        <taxon>Endopterygota</taxon>
        <taxon>Coleoptera</taxon>
        <taxon>Polyphaga</taxon>
        <taxon>Cucujiformia</taxon>
        <taxon>Curculionidae</taxon>
        <taxon>Scolytinae</taxon>
        <taxon>Dendroctonus</taxon>
    </lineage>
</organism>
<feature type="region of interest" description="Disordered" evidence="2">
    <location>
        <begin position="531"/>
        <end position="557"/>
    </location>
</feature>
<dbReference type="OrthoDB" id="2434995at2759"/>
<dbReference type="GO" id="GO:0006355">
    <property type="term" value="P:regulation of DNA-templated transcription"/>
    <property type="evidence" value="ECO:0007669"/>
    <property type="project" value="TreeGrafter"/>
</dbReference>
<dbReference type="GO" id="GO:0003712">
    <property type="term" value="F:transcription coregulator activity"/>
    <property type="evidence" value="ECO:0007669"/>
    <property type="project" value="TreeGrafter"/>
</dbReference>
<dbReference type="PANTHER" id="PTHR23210">
    <property type="entry name" value="ACTIVATING TRANSCRIPTION FACTOR 7 INTERACTING PROTEIN"/>
    <property type="match status" value="1"/>
</dbReference>
<reference evidence="5" key="2">
    <citation type="submission" date="2024-08" db="UniProtKB">
        <authorList>
            <consortium name="EnsemblMetazoa"/>
        </authorList>
    </citation>
    <scope>IDENTIFICATION</scope>
</reference>
<proteinExistence type="predicted"/>
<feature type="compositionally biased region" description="Polar residues" evidence="2">
    <location>
        <begin position="177"/>
        <end position="189"/>
    </location>
</feature>
<feature type="region of interest" description="Disordered" evidence="2">
    <location>
        <begin position="156"/>
        <end position="486"/>
    </location>
</feature>
<dbReference type="InterPro" id="IPR056565">
    <property type="entry name" value="Fn3_ATF7IP"/>
</dbReference>
<feature type="compositionally biased region" description="Polar residues" evidence="2">
    <location>
        <begin position="457"/>
        <end position="472"/>
    </location>
</feature>
<feature type="compositionally biased region" description="Polar residues" evidence="2">
    <location>
        <begin position="222"/>
        <end position="233"/>
    </location>
</feature>
<feature type="compositionally biased region" description="Basic and acidic residues" evidence="2">
    <location>
        <begin position="266"/>
        <end position="290"/>
    </location>
</feature>
<dbReference type="InterPro" id="IPR026085">
    <property type="entry name" value="ATF7-int"/>
</dbReference>
<evidence type="ECO:0000256" key="1">
    <source>
        <dbReference type="SAM" id="Coils"/>
    </source>
</evidence>
<dbReference type="STRING" id="77166.U4UBF7"/>
<evidence type="ECO:0000256" key="2">
    <source>
        <dbReference type="SAM" id="MobiDB-lite"/>
    </source>
</evidence>
<feature type="compositionally biased region" description="Acidic residues" evidence="2">
    <location>
        <begin position="320"/>
        <end position="336"/>
    </location>
</feature>
<feature type="region of interest" description="Disordered" evidence="2">
    <location>
        <begin position="746"/>
        <end position="770"/>
    </location>
</feature>
<gene>
    <name evidence="5" type="primary">109538056</name>
    <name evidence="4" type="ORF">D910_07721</name>
</gene>